<feature type="compositionally biased region" description="Polar residues" evidence="3">
    <location>
        <begin position="517"/>
        <end position="527"/>
    </location>
</feature>
<dbReference type="PROSITE" id="PS50002">
    <property type="entry name" value="SH3"/>
    <property type="match status" value="3"/>
</dbReference>
<dbReference type="EMBL" id="VSRR010002366">
    <property type="protein sequence ID" value="MPC31085.1"/>
    <property type="molecule type" value="Genomic_DNA"/>
</dbReference>
<feature type="compositionally biased region" description="Polar residues" evidence="3">
    <location>
        <begin position="68"/>
        <end position="93"/>
    </location>
</feature>
<dbReference type="Gene3D" id="2.30.30.40">
    <property type="entry name" value="SH3 Domains"/>
    <property type="match status" value="3"/>
</dbReference>
<feature type="compositionally biased region" description="Pro residues" evidence="3">
    <location>
        <begin position="782"/>
        <end position="791"/>
    </location>
</feature>
<dbReference type="InterPro" id="IPR001452">
    <property type="entry name" value="SH3_domain"/>
</dbReference>
<comment type="caution">
    <text evidence="5">The sequence shown here is derived from an EMBL/GenBank/DDBJ whole genome shotgun (WGS) entry which is preliminary data.</text>
</comment>
<evidence type="ECO:0000256" key="3">
    <source>
        <dbReference type="SAM" id="MobiDB-lite"/>
    </source>
</evidence>
<feature type="region of interest" description="Disordered" evidence="3">
    <location>
        <begin position="233"/>
        <end position="255"/>
    </location>
</feature>
<feature type="compositionally biased region" description="Low complexity" evidence="3">
    <location>
        <begin position="792"/>
        <end position="810"/>
    </location>
</feature>
<dbReference type="PANTHER" id="PTHR14167">
    <property type="entry name" value="SH3 DOMAIN-CONTAINING"/>
    <property type="match status" value="1"/>
</dbReference>
<feature type="region of interest" description="Disordered" evidence="3">
    <location>
        <begin position="307"/>
        <end position="326"/>
    </location>
</feature>
<sequence>MVGRVKSSIMAQLPEELDLYAGDLVTITHIVDKDWYRGESNGATGIFPKSFVEIVDESSVPSPPSATPEENNFMVSDTSSSFPQTEDTLSDSMSAAPHPAAIPAQPHPADMVPASLGYSAASIHPSTSPGATPGAKLTPAFTPQPTAETTNPATLLSKTSTAWKTVDEDDGDLFDDDYFKQNMPGLYSSKGDSSTPSAYAGDPPSALSAASGASSSLATTGSRYENIPASVPHVEAEPPVPFPPRPGEGQQPDQYRYQNIPAEPQHLREDGGAWSGGPEHSALMEQHNGLTKMNSLSQKVENYLSSSLHGESGTDQRAKSASGADHTWAYRGPSYTEDNTGIEPYGRAVFSFKAQYPNELTFKKGEIVHLVQHVDSHWTLGRSGDAEGIFPTSYVDIIVDCPHSEEQHFLTRPEVPPSALQVVQAVAQYDFQAEQAGDVSMKKGDFLTVIKEVDNNWVVVENTTGSKGMCPKNYLVILKETEPLEVREPQNKVPDSISDMVEEQQQQLGSAAEDVVQQRSRSASPHTTAVKRRSYTKDDFGIKKQDVEQVMARNMASFHATTKVAVGWQEKGGSSSGSGSVFTEREVSPGEHRQPETQNPGKPKPVVLPRQSKIVPPLKAAYSVPRTPSTPSTPTTPATPSTTPVTASTTAPTTPTTPATTPTPATLSTTAPVTPTTPNTPNTPSSTAPATPTTPNTPNTTTPATPTTSIATTTGIATTRTGPFTSTRPAPPPLIAPRTKVLPTSKPFVPPTAKPSQPASQPKPPTQPKPQMHPQLLSQTQPPLPNQPRPKPLSQHQPSTQSQPQPVYSQVKKTPKKSPEEVEVGESEKQCLNESANSASSSATFPDDVCQLSVASEATYSSGEREGEGD</sequence>
<keyword evidence="6" id="KW-1185">Reference proteome</keyword>
<evidence type="ECO:0000256" key="2">
    <source>
        <dbReference type="PROSITE-ProRule" id="PRU00192"/>
    </source>
</evidence>
<feature type="region of interest" description="Disordered" evidence="3">
    <location>
        <begin position="187"/>
        <end position="214"/>
    </location>
</feature>
<dbReference type="SMART" id="SM00326">
    <property type="entry name" value="SH3"/>
    <property type="match status" value="3"/>
</dbReference>
<feature type="compositionally biased region" description="Low complexity" evidence="3">
    <location>
        <begin position="205"/>
        <end position="214"/>
    </location>
</feature>
<dbReference type="OrthoDB" id="27823at2759"/>
<accession>A0A5B7ECH7</accession>
<protein>
    <submittedName>
        <fullName evidence="5">Vinexin</fullName>
    </submittedName>
</protein>
<feature type="region of interest" description="Disordered" evidence="3">
    <location>
        <begin position="569"/>
        <end position="849"/>
    </location>
</feature>
<organism evidence="5 6">
    <name type="scientific">Portunus trituberculatus</name>
    <name type="common">Swimming crab</name>
    <name type="synonym">Neptunus trituberculatus</name>
    <dbReference type="NCBI Taxonomy" id="210409"/>
    <lineage>
        <taxon>Eukaryota</taxon>
        <taxon>Metazoa</taxon>
        <taxon>Ecdysozoa</taxon>
        <taxon>Arthropoda</taxon>
        <taxon>Crustacea</taxon>
        <taxon>Multicrustacea</taxon>
        <taxon>Malacostraca</taxon>
        <taxon>Eumalacostraca</taxon>
        <taxon>Eucarida</taxon>
        <taxon>Decapoda</taxon>
        <taxon>Pleocyemata</taxon>
        <taxon>Brachyura</taxon>
        <taxon>Eubrachyura</taxon>
        <taxon>Portunoidea</taxon>
        <taxon>Portunidae</taxon>
        <taxon>Portuninae</taxon>
        <taxon>Portunus</taxon>
    </lineage>
</organism>
<evidence type="ECO:0000259" key="4">
    <source>
        <dbReference type="PROSITE" id="PS50002"/>
    </source>
</evidence>
<dbReference type="AlphaFoldDB" id="A0A5B7ECH7"/>
<dbReference type="Pfam" id="PF14604">
    <property type="entry name" value="SH3_9"/>
    <property type="match status" value="1"/>
</dbReference>
<feature type="domain" description="SH3" evidence="4">
    <location>
        <begin position="341"/>
        <end position="400"/>
    </location>
</feature>
<reference evidence="5 6" key="1">
    <citation type="submission" date="2019-05" db="EMBL/GenBank/DDBJ databases">
        <title>Another draft genome of Portunus trituberculatus and its Hox gene families provides insights of decapod evolution.</title>
        <authorList>
            <person name="Jeong J.-H."/>
            <person name="Song I."/>
            <person name="Kim S."/>
            <person name="Choi T."/>
            <person name="Kim D."/>
            <person name="Ryu S."/>
            <person name="Kim W."/>
        </authorList>
    </citation>
    <scope>NUCLEOTIDE SEQUENCE [LARGE SCALE GENOMIC DNA]</scope>
    <source>
        <tissue evidence="5">Muscle</tissue>
    </source>
</reference>
<dbReference type="CDD" id="cd00174">
    <property type="entry name" value="SH3"/>
    <property type="match status" value="1"/>
</dbReference>
<feature type="compositionally biased region" description="Basic and acidic residues" evidence="3">
    <location>
        <begin position="583"/>
        <end position="595"/>
    </location>
</feature>
<name>A0A5B7ECH7_PORTR</name>
<evidence type="ECO:0000313" key="5">
    <source>
        <dbReference type="EMBL" id="MPC31085.1"/>
    </source>
</evidence>
<evidence type="ECO:0000256" key="1">
    <source>
        <dbReference type="ARBA" id="ARBA00022443"/>
    </source>
</evidence>
<dbReference type="SUPFAM" id="SSF50044">
    <property type="entry name" value="SH3-domain"/>
    <property type="match status" value="3"/>
</dbReference>
<proteinExistence type="predicted"/>
<feature type="region of interest" description="Disordered" evidence="3">
    <location>
        <begin position="503"/>
        <end position="535"/>
    </location>
</feature>
<feature type="compositionally biased region" description="Low complexity" evidence="3">
    <location>
        <begin position="769"/>
        <end position="781"/>
    </location>
</feature>
<feature type="domain" description="SH3" evidence="4">
    <location>
        <begin position="1"/>
        <end position="57"/>
    </location>
</feature>
<dbReference type="InterPro" id="IPR036028">
    <property type="entry name" value="SH3-like_dom_sf"/>
</dbReference>
<dbReference type="InterPro" id="IPR050384">
    <property type="entry name" value="Endophilin_SH3RF"/>
</dbReference>
<feature type="compositionally biased region" description="Low complexity" evidence="3">
    <location>
        <begin position="625"/>
        <end position="723"/>
    </location>
</feature>
<dbReference type="Proteomes" id="UP000324222">
    <property type="component" value="Unassembled WGS sequence"/>
</dbReference>
<feature type="region of interest" description="Disordered" evidence="3">
    <location>
        <begin position="57"/>
        <end position="96"/>
    </location>
</feature>
<evidence type="ECO:0000313" key="6">
    <source>
        <dbReference type="Proteomes" id="UP000324222"/>
    </source>
</evidence>
<dbReference type="Pfam" id="PF00018">
    <property type="entry name" value="SH3_1"/>
    <property type="match status" value="2"/>
</dbReference>
<dbReference type="PANTHER" id="PTHR14167:SF116">
    <property type="entry name" value="CAP, ISOFORM AC"/>
    <property type="match status" value="1"/>
</dbReference>
<feature type="domain" description="SH3" evidence="4">
    <location>
        <begin position="420"/>
        <end position="480"/>
    </location>
</feature>
<keyword evidence="1 2" id="KW-0728">SH3 domain</keyword>
<gene>
    <name evidence="5" type="primary">SORBS3</name>
    <name evidence="5" type="ORF">E2C01_024362</name>
</gene>